<organism evidence="4 5">
    <name type="scientific">Pseudomonas mandelii JR-1</name>
    <dbReference type="NCBI Taxonomy" id="1147786"/>
    <lineage>
        <taxon>Bacteria</taxon>
        <taxon>Pseudomonadati</taxon>
        <taxon>Pseudomonadota</taxon>
        <taxon>Gammaproteobacteria</taxon>
        <taxon>Pseudomonadales</taxon>
        <taxon>Pseudomonadaceae</taxon>
        <taxon>Pseudomonas</taxon>
    </lineage>
</organism>
<gene>
    <name evidence="4" type="ORF">OU5_4624</name>
</gene>
<sequence>MKDLNGKVSVITGAGGGLGRELAMACARRGMRLVLADVEAGNLEATCSQIQQELPDTEITTLLVDVSKFEQVAALAQLAIQRFEGVHLLFNNAGVGVTAPVWENTVSDWHWVTNVNLYGVAWGVKAFTPIMLEQDEGHIVNIASAAGWMYSAGSGIYNATKAAVVALSESLVNDLKMVNSAVGVSVLSPAFFPTGIIEAERNRPAEFADAAADSEMKRQYEERVRRAVETGKISAREIAEITLKGVEENRFYIFPHAWVQGAIAQRSKQAQEGMTAYNPQS</sequence>
<evidence type="ECO:0000256" key="2">
    <source>
        <dbReference type="ARBA" id="ARBA00023002"/>
    </source>
</evidence>
<dbReference type="Gene3D" id="3.40.50.720">
    <property type="entry name" value="NAD(P)-binding Rossmann-like Domain"/>
    <property type="match status" value="1"/>
</dbReference>
<dbReference type="PANTHER" id="PTHR24322">
    <property type="entry name" value="PKSB"/>
    <property type="match status" value="1"/>
</dbReference>
<dbReference type="Proteomes" id="UP000026913">
    <property type="component" value="Chromosome"/>
</dbReference>
<dbReference type="PRINTS" id="PR00080">
    <property type="entry name" value="SDRFAMILY"/>
</dbReference>
<proteinExistence type="inferred from homology"/>
<evidence type="ECO:0000256" key="3">
    <source>
        <dbReference type="RuleBase" id="RU000363"/>
    </source>
</evidence>
<dbReference type="NCBIfam" id="NF004843">
    <property type="entry name" value="PRK06194.1"/>
    <property type="match status" value="1"/>
</dbReference>
<dbReference type="HOGENOM" id="CLU_010194_2_1_6"/>
<evidence type="ECO:0000256" key="1">
    <source>
        <dbReference type="ARBA" id="ARBA00006484"/>
    </source>
</evidence>
<dbReference type="SUPFAM" id="SSF51735">
    <property type="entry name" value="NAD(P)-binding Rossmann-fold domains"/>
    <property type="match status" value="1"/>
</dbReference>
<protein>
    <recommendedName>
        <fullName evidence="6">Short-chain dehydrogenase/reductase SDR</fullName>
    </recommendedName>
</protein>
<dbReference type="InterPro" id="IPR036291">
    <property type="entry name" value="NAD(P)-bd_dom_sf"/>
</dbReference>
<dbReference type="Pfam" id="PF00106">
    <property type="entry name" value="adh_short"/>
    <property type="match status" value="1"/>
</dbReference>
<dbReference type="EMBL" id="CP005960">
    <property type="protein sequence ID" value="AHZ71703.1"/>
    <property type="molecule type" value="Genomic_DNA"/>
</dbReference>
<dbReference type="KEGG" id="pman:OU5_4624"/>
<evidence type="ECO:0000313" key="4">
    <source>
        <dbReference type="EMBL" id="AHZ71703.1"/>
    </source>
</evidence>
<reference evidence="4 5" key="1">
    <citation type="journal article" date="2012" name="J. Bacteriol.">
        <title>Genome sequence of cold-adapted Pseudomonas mandelii strain JR-1.</title>
        <authorList>
            <person name="Jang S.H."/>
            <person name="Kim J."/>
            <person name="Kim J."/>
            <person name="Hong S."/>
            <person name="Lee C."/>
        </authorList>
    </citation>
    <scope>NUCLEOTIDE SEQUENCE [LARGE SCALE GENOMIC DNA]</scope>
    <source>
        <strain evidence="4 5">JR-1</strain>
    </source>
</reference>
<dbReference type="GO" id="GO:0016616">
    <property type="term" value="F:oxidoreductase activity, acting on the CH-OH group of donors, NAD or NADP as acceptor"/>
    <property type="evidence" value="ECO:0007669"/>
    <property type="project" value="TreeGrafter"/>
</dbReference>
<name>A0A024EH94_9PSED</name>
<dbReference type="AlphaFoldDB" id="A0A024EH94"/>
<keyword evidence="2" id="KW-0560">Oxidoreductase</keyword>
<accession>A0A024EH94</accession>
<comment type="similarity">
    <text evidence="1 3">Belongs to the short-chain dehydrogenases/reductases (SDR) family.</text>
</comment>
<evidence type="ECO:0000313" key="5">
    <source>
        <dbReference type="Proteomes" id="UP000026913"/>
    </source>
</evidence>
<dbReference type="RefSeq" id="WP_010457916.1">
    <property type="nucleotide sequence ID" value="NZ_CP005960.1"/>
</dbReference>
<dbReference type="InterPro" id="IPR002347">
    <property type="entry name" value="SDR_fam"/>
</dbReference>
<dbReference type="PANTHER" id="PTHR24322:SF736">
    <property type="entry name" value="RETINOL DEHYDROGENASE 10"/>
    <property type="match status" value="1"/>
</dbReference>
<evidence type="ECO:0008006" key="6">
    <source>
        <dbReference type="Google" id="ProtNLM"/>
    </source>
</evidence>
<dbReference type="PRINTS" id="PR00081">
    <property type="entry name" value="GDHRDH"/>
</dbReference>
<dbReference type="OrthoDB" id="9806974at2"/>
<dbReference type="CDD" id="cd05233">
    <property type="entry name" value="SDR_c"/>
    <property type="match status" value="1"/>
</dbReference>